<keyword evidence="6" id="KW-1185">Reference proteome</keyword>
<evidence type="ECO:0000313" key="5">
    <source>
        <dbReference type="EMBL" id="MFE8698140.1"/>
    </source>
</evidence>
<comment type="caution">
    <text evidence="5">The sequence shown here is derived from an EMBL/GenBank/DDBJ whole genome shotgun (WGS) entry which is preliminary data.</text>
</comment>
<gene>
    <name evidence="5" type="ORF">ACFYKT_17490</name>
</gene>
<evidence type="ECO:0000313" key="6">
    <source>
        <dbReference type="Proteomes" id="UP001601058"/>
    </source>
</evidence>
<dbReference type="GO" id="GO:0006508">
    <property type="term" value="P:proteolysis"/>
    <property type="evidence" value="ECO:0007669"/>
    <property type="project" value="UniProtKB-KW"/>
</dbReference>
<accession>A0ABW6K1T9</accession>
<dbReference type="Gene3D" id="2.40.10.120">
    <property type="match status" value="1"/>
</dbReference>
<keyword evidence="4" id="KW-1133">Transmembrane helix</keyword>
<dbReference type="EMBL" id="JBIACJ010000010">
    <property type="protein sequence ID" value="MFE8698140.1"/>
    <property type="molecule type" value="Genomic_DNA"/>
</dbReference>
<evidence type="ECO:0000256" key="2">
    <source>
        <dbReference type="ARBA" id="ARBA00022801"/>
    </source>
</evidence>
<dbReference type="InterPro" id="IPR009003">
    <property type="entry name" value="Peptidase_S1_PA"/>
</dbReference>
<keyword evidence="1 5" id="KW-0645">Protease</keyword>
<sequence>MKKWIISLFSTILVWGAGVFVFFYIKETVPKKLTASSELVVEAQAEEEKVPTELKDVIHHTQKLVVKIQLADGSLGSGFLYNNKGDVVTNAHVVANAKDVTIITSDSREFSGTVIGISQETDVAVVRVPGLEGTEPLKIAADRKGVVGDEVLALGSPLGLQNTVTTGIISGIDRDMDIEPFHYEDVYQISAPIAPGNSGGPLVDSKTGEVLGINSAGTDKGAIGFSIPMTSILSLIEGWVKTPMTTIPELDLGTEGYAYEDEYSLEDYSSYLVNYFYESLNYGDYVTAYSLLGSAWKSGTTYEKFREGYLNTRSVNIDDLTATSEGDHATVVAIISAEERKSGSLILSKYKATYEVRYENDQLKLISGKAERIN</sequence>
<proteinExistence type="predicted"/>
<dbReference type="SUPFAM" id="SSF50494">
    <property type="entry name" value="Trypsin-like serine proteases"/>
    <property type="match status" value="1"/>
</dbReference>
<dbReference type="PANTHER" id="PTHR43343:SF3">
    <property type="entry name" value="PROTEASE DO-LIKE 8, CHLOROPLASTIC"/>
    <property type="match status" value="1"/>
</dbReference>
<dbReference type="Pfam" id="PF13365">
    <property type="entry name" value="Trypsin_2"/>
    <property type="match status" value="1"/>
</dbReference>
<feature type="transmembrane region" description="Helical" evidence="4">
    <location>
        <begin position="6"/>
        <end position="25"/>
    </location>
</feature>
<evidence type="ECO:0000256" key="1">
    <source>
        <dbReference type="ARBA" id="ARBA00022670"/>
    </source>
</evidence>
<organism evidence="5 6">
    <name type="scientific">Cytobacillus mangrovibacter</name>
    <dbReference type="NCBI Taxonomy" id="3299024"/>
    <lineage>
        <taxon>Bacteria</taxon>
        <taxon>Bacillati</taxon>
        <taxon>Bacillota</taxon>
        <taxon>Bacilli</taxon>
        <taxon>Bacillales</taxon>
        <taxon>Bacillaceae</taxon>
        <taxon>Cytobacillus</taxon>
    </lineage>
</organism>
<reference evidence="5 6" key="1">
    <citation type="submission" date="2024-08" db="EMBL/GenBank/DDBJ databases">
        <title>Two novel Cytobacillus novel species.</title>
        <authorList>
            <person name="Liu G."/>
        </authorList>
    </citation>
    <scope>NUCLEOTIDE SEQUENCE [LARGE SCALE GENOMIC DNA]</scope>
    <source>
        <strain evidence="5 6">FJAT-53684</strain>
    </source>
</reference>
<evidence type="ECO:0000256" key="3">
    <source>
        <dbReference type="ARBA" id="ARBA00022825"/>
    </source>
</evidence>
<dbReference type="RefSeq" id="WP_389222243.1">
    <property type="nucleotide sequence ID" value="NZ_JBIACJ010000010.1"/>
</dbReference>
<dbReference type="Proteomes" id="UP001601058">
    <property type="component" value="Unassembled WGS sequence"/>
</dbReference>
<dbReference type="InterPro" id="IPR001940">
    <property type="entry name" value="Peptidase_S1C"/>
</dbReference>
<name>A0ABW6K1T9_9BACI</name>
<dbReference type="EC" id="3.4.21.-" evidence="5"/>
<dbReference type="InterPro" id="IPR051201">
    <property type="entry name" value="Chloro_Bact_Ser_Proteases"/>
</dbReference>
<dbReference type="PANTHER" id="PTHR43343">
    <property type="entry name" value="PEPTIDASE S12"/>
    <property type="match status" value="1"/>
</dbReference>
<keyword evidence="4" id="KW-0812">Transmembrane</keyword>
<protein>
    <submittedName>
        <fullName evidence="5">S1C family serine protease</fullName>
        <ecNumber evidence="5">3.4.21.-</ecNumber>
    </submittedName>
</protein>
<evidence type="ECO:0000256" key="4">
    <source>
        <dbReference type="SAM" id="Phobius"/>
    </source>
</evidence>
<dbReference type="PRINTS" id="PR00834">
    <property type="entry name" value="PROTEASES2C"/>
</dbReference>
<keyword evidence="2 5" id="KW-0378">Hydrolase</keyword>
<keyword evidence="4" id="KW-0472">Membrane</keyword>
<keyword evidence="3" id="KW-0720">Serine protease</keyword>
<dbReference type="GO" id="GO:0008233">
    <property type="term" value="F:peptidase activity"/>
    <property type="evidence" value="ECO:0007669"/>
    <property type="project" value="UniProtKB-KW"/>
</dbReference>